<reference evidence="9 10" key="1">
    <citation type="journal article" date="2008" name="J. Biotechnol.">
        <title>Ultrafast pyrosequencing of Corynebacterium kroppenstedtii DSM44385 revealed insights into the physiology of a lipophilic corynebacterium that lacks mycolic acids.</title>
        <authorList>
            <person name="Tauch A."/>
            <person name="Schneider J."/>
            <person name="Szczepanowski R."/>
            <person name="Tilker A."/>
            <person name="Viehoever P."/>
            <person name="Gartemann K.-H."/>
            <person name="Arnold W."/>
            <person name="Blom J."/>
            <person name="Brinkrolf K."/>
            <person name="Brune I."/>
            <person name="Goetker S."/>
            <person name="Weisshaar B."/>
            <person name="Goesmann A."/>
            <person name="Droege M."/>
            <person name="Puehler A."/>
        </authorList>
    </citation>
    <scope>NUCLEOTIDE SEQUENCE [LARGE SCALE GENOMIC DNA]</scope>
    <source>
        <strain evidence="10">DSM 44385 / JCM 11950 / CIP 105744 / CCUG 35717</strain>
    </source>
</reference>
<keyword evidence="5 8" id="KW-0812">Transmembrane</keyword>
<evidence type="ECO:0000256" key="5">
    <source>
        <dbReference type="ARBA" id="ARBA00022692"/>
    </source>
</evidence>
<feature type="transmembrane region" description="Helical" evidence="8">
    <location>
        <begin position="100"/>
        <end position="119"/>
    </location>
</feature>
<evidence type="ECO:0000256" key="3">
    <source>
        <dbReference type="ARBA" id="ARBA00022448"/>
    </source>
</evidence>
<dbReference type="eggNOG" id="COG0609">
    <property type="taxonomic scope" value="Bacteria"/>
</dbReference>
<dbReference type="HOGENOM" id="CLU_013016_0_1_11"/>
<dbReference type="RefSeq" id="WP_012731082.1">
    <property type="nucleotide sequence ID" value="NC_012704.1"/>
</dbReference>
<dbReference type="Gene3D" id="1.10.3470.10">
    <property type="entry name" value="ABC transporter involved in vitamin B12 uptake, BtuC"/>
    <property type="match status" value="1"/>
</dbReference>
<dbReference type="AlphaFoldDB" id="C4LH89"/>
<keyword evidence="7 8" id="KW-0472">Membrane</keyword>
<dbReference type="Pfam" id="PF01032">
    <property type="entry name" value="FecCD"/>
    <property type="match status" value="1"/>
</dbReference>
<dbReference type="GO" id="GO:0033214">
    <property type="term" value="P:siderophore-iron import into cell"/>
    <property type="evidence" value="ECO:0007669"/>
    <property type="project" value="TreeGrafter"/>
</dbReference>
<keyword evidence="10" id="KW-1185">Reference proteome</keyword>
<dbReference type="GO" id="GO:0022857">
    <property type="term" value="F:transmembrane transporter activity"/>
    <property type="evidence" value="ECO:0007669"/>
    <property type="project" value="InterPro"/>
</dbReference>
<evidence type="ECO:0000256" key="4">
    <source>
        <dbReference type="ARBA" id="ARBA00022475"/>
    </source>
</evidence>
<dbReference type="PANTHER" id="PTHR30472:SF67">
    <property type="entry name" value="PERMEASE OF ABC TRANSPORTER-RELATED"/>
    <property type="match status" value="1"/>
</dbReference>
<dbReference type="InterPro" id="IPR000522">
    <property type="entry name" value="ABC_transptr_permease_BtuC"/>
</dbReference>
<dbReference type="STRING" id="645127.ckrop_0415"/>
<keyword evidence="3" id="KW-0813">Transport</keyword>
<dbReference type="GO" id="GO:0005886">
    <property type="term" value="C:plasma membrane"/>
    <property type="evidence" value="ECO:0007669"/>
    <property type="project" value="UniProtKB-SubCell"/>
</dbReference>
<accession>C4LH89</accession>
<proteinExistence type="inferred from homology"/>
<organism evidence="9 10">
    <name type="scientific">Corynebacterium kroppenstedtii (strain DSM 44385 / JCM 11950 / CIP 105744 / CCUG 35717)</name>
    <dbReference type="NCBI Taxonomy" id="645127"/>
    <lineage>
        <taxon>Bacteria</taxon>
        <taxon>Bacillati</taxon>
        <taxon>Actinomycetota</taxon>
        <taxon>Actinomycetes</taxon>
        <taxon>Mycobacteriales</taxon>
        <taxon>Corynebacteriaceae</taxon>
        <taxon>Corynebacterium</taxon>
    </lineage>
</organism>
<dbReference type="Proteomes" id="UP000001473">
    <property type="component" value="Chromosome"/>
</dbReference>
<feature type="transmembrane region" description="Helical" evidence="8">
    <location>
        <begin position="156"/>
        <end position="179"/>
    </location>
</feature>
<keyword evidence="4" id="KW-1003">Cell membrane</keyword>
<dbReference type="KEGG" id="ckp:ckrop_0415"/>
<comment type="similarity">
    <text evidence="2">Belongs to the binding-protein-dependent transport system permease family. FecCD subfamily.</text>
</comment>
<name>C4LH89_CORK4</name>
<feature type="transmembrane region" description="Helical" evidence="8">
    <location>
        <begin position="70"/>
        <end position="88"/>
    </location>
</feature>
<evidence type="ECO:0000256" key="6">
    <source>
        <dbReference type="ARBA" id="ARBA00022989"/>
    </source>
</evidence>
<dbReference type="SUPFAM" id="SSF81345">
    <property type="entry name" value="ABC transporter involved in vitamin B12 uptake, BtuC"/>
    <property type="match status" value="1"/>
</dbReference>
<dbReference type="CDD" id="cd06550">
    <property type="entry name" value="TM_ABC_iron-siderophores_like"/>
    <property type="match status" value="1"/>
</dbReference>
<sequence>MTSTVKLWILVSASLVALFVSILFSITLGPLSVSMTDAWRVVAFKLGLSSTPEGVTLLEQNAIWELRMPRALLAAVAGAALSICGAVLQSLLRNGLADPYLLGISSGASAGAVVVVLTASTAASFVMAPGAFAGALAAFSLVLLLAWAAGNGNHNIILAGVAITQLFSALTSFLIMFSADANTTRGVLFWMLGSLASSSWQTVALSTAIFAVSFVVLFCHSTALDAFTFGADSAASLGINVKRVRMVVIGVASLLAATIVSSSGAIGFVGLVLPHAARLIVGTGHRRVLPVSAALGAILLVWVDALGRTVAAPVEIPVGVITALVGVPLFIALLVKQGRGSRTHV</sequence>
<feature type="transmembrane region" description="Helical" evidence="8">
    <location>
        <begin position="7"/>
        <end position="26"/>
    </location>
</feature>
<keyword evidence="6 8" id="KW-1133">Transmembrane helix</keyword>
<evidence type="ECO:0000313" key="9">
    <source>
        <dbReference type="EMBL" id="ACR17194.1"/>
    </source>
</evidence>
<comment type="subcellular location">
    <subcellularLocation>
        <location evidence="1">Cell membrane</location>
        <topology evidence="1">Multi-pass membrane protein</topology>
    </subcellularLocation>
</comment>
<protein>
    <submittedName>
        <fullName evidence="9">ABC-type transport system, permease protein</fullName>
    </submittedName>
</protein>
<evidence type="ECO:0000256" key="2">
    <source>
        <dbReference type="ARBA" id="ARBA00007935"/>
    </source>
</evidence>
<evidence type="ECO:0000313" key="10">
    <source>
        <dbReference type="Proteomes" id="UP000001473"/>
    </source>
</evidence>
<feature type="transmembrane region" description="Helical" evidence="8">
    <location>
        <begin position="131"/>
        <end position="150"/>
    </location>
</feature>
<feature type="transmembrane region" description="Helical" evidence="8">
    <location>
        <begin position="316"/>
        <end position="335"/>
    </location>
</feature>
<feature type="transmembrane region" description="Helical" evidence="8">
    <location>
        <begin position="200"/>
        <end position="224"/>
    </location>
</feature>
<feature type="transmembrane region" description="Helical" evidence="8">
    <location>
        <begin position="244"/>
        <end position="276"/>
    </location>
</feature>
<evidence type="ECO:0000256" key="8">
    <source>
        <dbReference type="SAM" id="Phobius"/>
    </source>
</evidence>
<dbReference type="FunFam" id="1.10.3470.10:FF:000001">
    <property type="entry name" value="Vitamin B12 ABC transporter permease BtuC"/>
    <property type="match status" value="1"/>
</dbReference>
<dbReference type="EMBL" id="CP001620">
    <property type="protein sequence ID" value="ACR17194.1"/>
    <property type="molecule type" value="Genomic_DNA"/>
</dbReference>
<dbReference type="PANTHER" id="PTHR30472">
    <property type="entry name" value="FERRIC ENTEROBACTIN TRANSPORT SYSTEM PERMEASE PROTEIN"/>
    <property type="match status" value="1"/>
</dbReference>
<gene>
    <name evidence="9" type="ordered locus">ckrop_0415</name>
</gene>
<evidence type="ECO:0000256" key="7">
    <source>
        <dbReference type="ARBA" id="ARBA00023136"/>
    </source>
</evidence>
<evidence type="ECO:0000256" key="1">
    <source>
        <dbReference type="ARBA" id="ARBA00004651"/>
    </source>
</evidence>
<dbReference type="InterPro" id="IPR037294">
    <property type="entry name" value="ABC_BtuC-like"/>
</dbReference>